<organism evidence="7 8">
    <name type="scientific">Bradyrhizobium denitrificans</name>
    <dbReference type="NCBI Taxonomy" id="2734912"/>
    <lineage>
        <taxon>Bacteria</taxon>
        <taxon>Pseudomonadati</taxon>
        <taxon>Pseudomonadota</taxon>
        <taxon>Alphaproteobacteria</taxon>
        <taxon>Hyphomicrobiales</taxon>
        <taxon>Nitrobacteraceae</taxon>
        <taxon>Bradyrhizobium</taxon>
    </lineage>
</organism>
<dbReference type="Gene3D" id="2.40.50.140">
    <property type="entry name" value="Nucleic acid-binding proteins"/>
    <property type="match status" value="1"/>
</dbReference>
<dbReference type="InterPro" id="IPR027417">
    <property type="entry name" value="P-loop_NTPase"/>
</dbReference>
<comment type="function">
    <text evidence="5">Involved in beta-(1--&gt;2)glucan export. Transmembrane domains (TMD) form a pore in the inner membrane and the ATP-binding domain (NBD) is responsible for energy generation.</text>
</comment>
<evidence type="ECO:0000256" key="3">
    <source>
        <dbReference type="ARBA" id="ARBA00022741"/>
    </source>
</evidence>
<dbReference type="Pfam" id="PF00005">
    <property type="entry name" value="ABC_tran"/>
    <property type="match status" value="1"/>
</dbReference>
<evidence type="ECO:0000313" key="8">
    <source>
        <dbReference type="Proteomes" id="UP001314635"/>
    </source>
</evidence>
<dbReference type="Pfam" id="PF08402">
    <property type="entry name" value="TOBE_2"/>
    <property type="match status" value="1"/>
</dbReference>
<keyword evidence="4 7" id="KW-0067">ATP-binding</keyword>
<dbReference type="InterPro" id="IPR003439">
    <property type="entry name" value="ABC_transporter-like_ATP-bd"/>
</dbReference>
<accession>A0ABS5GA42</accession>
<comment type="caution">
    <text evidence="7">The sequence shown here is derived from an EMBL/GenBank/DDBJ whole genome shotgun (WGS) entry which is preliminary data.</text>
</comment>
<keyword evidence="8" id="KW-1185">Reference proteome</keyword>
<reference evidence="8" key="1">
    <citation type="journal article" date="2021" name="ISME J.">
        <title>Evolutionary origin and ecological implication of a unique nif island in free-living Bradyrhizobium lineages.</title>
        <authorList>
            <person name="Tao J."/>
        </authorList>
    </citation>
    <scope>NUCLEOTIDE SEQUENCE [LARGE SCALE GENOMIC DNA]</scope>
    <source>
        <strain evidence="8">SZCCT0094</strain>
    </source>
</reference>
<dbReference type="GO" id="GO:0005524">
    <property type="term" value="F:ATP binding"/>
    <property type="evidence" value="ECO:0007669"/>
    <property type="project" value="UniProtKB-KW"/>
</dbReference>
<dbReference type="SUPFAM" id="SSF52540">
    <property type="entry name" value="P-loop containing nucleoside triphosphate hydrolases"/>
    <property type="match status" value="1"/>
</dbReference>
<feature type="domain" description="ABC transporter" evidence="6">
    <location>
        <begin position="21"/>
        <end position="251"/>
    </location>
</feature>
<dbReference type="Gene3D" id="3.40.50.300">
    <property type="entry name" value="P-loop containing nucleotide triphosphate hydrolases"/>
    <property type="match status" value="1"/>
</dbReference>
<proteinExistence type="inferred from homology"/>
<dbReference type="InterPro" id="IPR017871">
    <property type="entry name" value="ABC_transporter-like_CS"/>
</dbReference>
<dbReference type="RefSeq" id="WP_172242250.1">
    <property type="nucleotide sequence ID" value="NZ_JABFDP010000037.1"/>
</dbReference>
<dbReference type="PROSITE" id="PS00211">
    <property type="entry name" value="ABC_TRANSPORTER_1"/>
    <property type="match status" value="1"/>
</dbReference>
<evidence type="ECO:0000256" key="1">
    <source>
        <dbReference type="ARBA" id="ARBA00005417"/>
    </source>
</evidence>
<dbReference type="InterPro" id="IPR050093">
    <property type="entry name" value="ABC_SmlMolc_Importer"/>
</dbReference>
<dbReference type="Proteomes" id="UP001314635">
    <property type="component" value="Unassembled WGS sequence"/>
</dbReference>
<dbReference type="InterPro" id="IPR008995">
    <property type="entry name" value="Mo/tungstate-bd_C_term_dom"/>
</dbReference>
<dbReference type="PANTHER" id="PTHR42781">
    <property type="entry name" value="SPERMIDINE/PUTRESCINE IMPORT ATP-BINDING PROTEIN POTA"/>
    <property type="match status" value="1"/>
</dbReference>
<dbReference type="PANTHER" id="PTHR42781:SF4">
    <property type="entry name" value="SPERMIDINE_PUTRESCINE IMPORT ATP-BINDING PROTEIN POTA"/>
    <property type="match status" value="1"/>
</dbReference>
<dbReference type="EMBL" id="JAFCLK010000019">
    <property type="protein sequence ID" value="MBR1138199.1"/>
    <property type="molecule type" value="Genomic_DNA"/>
</dbReference>
<dbReference type="SMART" id="SM00382">
    <property type="entry name" value="AAA"/>
    <property type="match status" value="1"/>
</dbReference>
<gene>
    <name evidence="7" type="ORF">JQ619_20740</name>
</gene>
<evidence type="ECO:0000259" key="6">
    <source>
        <dbReference type="PROSITE" id="PS50893"/>
    </source>
</evidence>
<protein>
    <submittedName>
        <fullName evidence="7">ABC transporter ATP-binding protein</fullName>
    </submittedName>
</protein>
<dbReference type="Gene3D" id="2.40.50.100">
    <property type="match status" value="1"/>
</dbReference>
<dbReference type="SUPFAM" id="SSF50331">
    <property type="entry name" value="MOP-like"/>
    <property type="match status" value="1"/>
</dbReference>
<evidence type="ECO:0000256" key="5">
    <source>
        <dbReference type="ARBA" id="ARBA00024722"/>
    </source>
</evidence>
<evidence type="ECO:0000313" key="7">
    <source>
        <dbReference type="EMBL" id="MBR1138199.1"/>
    </source>
</evidence>
<dbReference type="PROSITE" id="PS50893">
    <property type="entry name" value="ABC_TRANSPORTER_2"/>
    <property type="match status" value="1"/>
</dbReference>
<dbReference type="InterPro" id="IPR003593">
    <property type="entry name" value="AAA+_ATPase"/>
</dbReference>
<evidence type="ECO:0000256" key="2">
    <source>
        <dbReference type="ARBA" id="ARBA00022448"/>
    </source>
</evidence>
<evidence type="ECO:0000256" key="4">
    <source>
        <dbReference type="ARBA" id="ARBA00022840"/>
    </source>
</evidence>
<comment type="similarity">
    <text evidence="1">Belongs to the ABC transporter superfamily.</text>
</comment>
<sequence>MLSSATTRVAETRTEARGCALMLQGVGHSFGATVALESIDLAVARGELIALLGPSGCGKTTLLQIIAGFLQPSRGAVSFDGVRIDRTPANRRRIGMVFQNYALFPHLTVAENVAYGLRARKSPGAMVKQRVAEMLARVQMTSFGDRFPRQLSGGQQQRVALARALAIDPVLVLLDEPFSALDKNLRLDMQIEIKSLLKSCGVTSIMVTHDQEEALSMADRIVVLNKGRIEQIDTPDALYDAPASLFVNGFIGHANFLKGRTSPQPGTIALDAGCALALAGTAPPPAHRDVMVSIRPENLALVSDAQPRSIAVTIRVVMPLGAFSVIDCVTASGEAIKVSQSRAAWSGRPGDAAWLVIQDISKVHVFEATTASPSIARA</sequence>
<keyword evidence="2" id="KW-0813">Transport</keyword>
<dbReference type="InterPro" id="IPR012340">
    <property type="entry name" value="NA-bd_OB-fold"/>
</dbReference>
<name>A0ABS5GA42_9BRAD</name>
<keyword evidence="3" id="KW-0547">Nucleotide-binding</keyword>
<dbReference type="InterPro" id="IPR013611">
    <property type="entry name" value="Transp-assoc_OB_typ2"/>
</dbReference>